<evidence type="ECO:0000313" key="3">
    <source>
        <dbReference type="Proteomes" id="UP000014760"/>
    </source>
</evidence>
<accession>R7UKJ4</accession>
<dbReference type="EnsemblMetazoa" id="CapteT201104">
    <property type="protein sequence ID" value="CapteP201104"/>
    <property type="gene ID" value="CapteG201104"/>
</dbReference>
<gene>
    <name evidence="1" type="ORF">CAPTEDRAFT_201104</name>
</gene>
<dbReference type="STRING" id="283909.R7UKJ4"/>
<protein>
    <submittedName>
        <fullName evidence="1 2">Uncharacterized protein</fullName>
    </submittedName>
</protein>
<organism evidence="1">
    <name type="scientific">Capitella teleta</name>
    <name type="common">Polychaete worm</name>
    <dbReference type="NCBI Taxonomy" id="283909"/>
    <lineage>
        <taxon>Eukaryota</taxon>
        <taxon>Metazoa</taxon>
        <taxon>Spiralia</taxon>
        <taxon>Lophotrochozoa</taxon>
        <taxon>Annelida</taxon>
        <taxon>Polychaeta</taxon>
        <taxon>Sedentaria</taxon>
        <taxon>Scolecida</taxon>
        <taxon>Capitellidae</taxon>
        <taxon>Capitella</taxon>
    </lineage>
</organism>
<dbReference type="HOGENOM" id="CLU_1817598_0_0_1"/>
<dbReference type="AlphaFoldDB" id="R7UKJ4"/>
<reference evidence="3" key="1">
    <citation type="submission" date="2012-12" db="EMBL/GenBank/DDBJ databases">
        <authorList>
            <person name="Hellsten U."/>
            <person name="Grimwood J."/>
            <person name="Chapman J.A."/>
            <person name="Shapiro H."/>
            <person name="Aerts A."/>
            <person name="Otillar R.P."/>
            <person name="Terry A.Y."/>
            <person name="Boore J.L."/>
            <person name="Simakov O."/>
            <person name="Marletaz F."/>
            <person name="Cho S.-J."/>
            <person name="Edsinger-Gonzales E."/>
            <person name="Havlak P."/>
            <person name="Kuo D.-H."/>
            <person name="Larsson T."/>
            <person name="Lv J."/>
            <person name="Arendt D."/>
            <person name="Savage R."/>
            <person name="Osoegawa K."/>
            <person name="de Jong P."/>
            <person name="Lindberg D.R."/>
            <person name="Seaver E.C."/>
            <person name="Weisblat D.A."/>
            <person name="Putnam N.H."/>
            <person name="Grigoriev I.V."/>
            <person name="Rokhsar D.S."/>
        </authorList>
    </citation>
    <scope>NUCLEOTIDE SEQUENCE</scope>
    <source>
        <strain evidence="3">I ESC-2004</strain>
    </source>
</reference>
<dbReference type="EMBL" id="KB302448">
    <property type="protein sequence ID" value="ELU04323.1"/>
    <property type="molecule type" value="Genomic_DNA"/>
</dbReference>
<evidence type="ECO:0000313" key="1">
    <source>
        <dbReference type="EMBL" id="ELU04323.1"/>
    </source>
</evidence>
<keyword evidence="3" id="KW-1185">Reference proteome</keyword>
<reference evidence="1 3" key="2">
    <citation type="journal article" date="2013" name="Nature">
        <title>Insights into bilaterian evolution from three spiralian genomes.</title>
        <authorList>
            <person name="Simakov O."/>
            <person name="Marletaz F."/>
            <person name="Cho S.J."/>
            <person name="Edsinger-Gonzales E."/>
            <person name="Havlak P."/>
            <person name="Hellsten U."/>
            <person name="Kuo D.H."/>
            <person name="Larsson T."/>
            <person name="Lv J."/>
            <person name="Arendt D."/>
            <person name="Savage R."/>
            <person name="Osoegawa K."/>
            <person name="de Jong P."/>
            <person name="Grimwood J."/>
            <person name="Chapman J.A."/>
            <person name="Shapiro H."/>
            <person name="Aerts A."/>
            <person name="Otillar R.P."/>
            <person name="Terry A.Y."/>
            <person name="Boore J.L."/>
            <person name="Grigoriev I.V."/>
            <person name="Lindberg D.R."/>
            <person name="Seaver E.C."/>
            <person name="Weisblat D.A."/>
            <person name="Putnam N.H."/>
            <person name="Rokhsar D.S."/>
        </authorList>
    </citation>
    <scope>NUCLEOTIDE SEQUENCE</scope>
    <source>
        <strain evidence="1 3">I ESC-2004</strain>
    </source>
</reference>
<sequence length="142" mass="15348">MGNSHTAEPDSAVVVDGGLCLPKDARALYTDGSHWVSCFAKVQRLPLRTFTVQPECVGFSGVVQCAIVVDANSLSCACDHFLGESDEQIEKVLLEELENRLSKVVATLDGHKDAGEVAEMAQKDASVYLRLMGFGIISYSIR</sequence>
<dbReference type="Proteomes" id="UP000014760">
    <property type="component" value="Unassembled WGS sequence"/>
</dbReference>
<name>R7UKJ4_CAPTE</name>
<dbReference type="InterPro" id="IPR036013">
    <property type="entry name" value="Band_7/SPFH_dom_sf"/>
</dbReference>
<dbReference type="Gene3D" id="3.30.479.30">
    <property type="entry name" value="Band 7 domain"/>
    <property type="match status" value="1"/>
</dbReference>
<reference evidence="2" key="3">
    <citation type="submission" date="2015-06" db="UniProtKB">
        <authorList>
            <consortium name="EnsemblMetazoa"/>
        </authorList>
    </citation>
    <scope>IDENTIFICATION</scope>
</reference>
<dbReference type="EMBL" id="AMQN01008213">
    <property type="status" value="NOT_ANNOTATED_CDS"/>
    <property type="molecule type" value="Genomic_DNA"/>
</dbReference>
<evidence type="ECO:0000313" key="2">
    <source>
        <dbReference type="EnsemblMetazoa" id="CapteP201104"/>
    </source>
</evidence>
<dbReference type="OMA" id="THGQGES"/>
<proteinExistence type="predicted"/>